<keyword evidence="7" id="KW-0399">Innate immunity</keyword>
<evidence type="ECO:0000256" key="3">
    <source>
        <dbReference type="ARBA" id="ARBA00004245"/>
    </source>
</evidence>
<keyword evidence="6" id="KW-0963">Cytoplasm</keyword>
<evidence type="ECO:0000256" key="12">
    <source>
        <dbReference type="ARBA" id="ARBA00023002"/>
    </source>
</evidence>
<comment type="catalytic activity">
    <reaction evidence="16">
        <text>L-methionyl-[protein] + [thioredoxin]-disulfide + H2O = L-methionyl-(R)-S-oxide-[protein] + [thioredoxin]-dithiol</text>
        <dbReference type="Rhea" id="RHEA:24164"/>
        <dbReference type="Rhea" id="RHEA-COMP:10698"/>
        <dbReference type="Rhea" id="RHEA-COMP:10700"/>
        <dbReference type="Rhea" id="RHEA-COMP:12313"/>
        <dbReference type="Rhea" id="RHEA-COMP:12314"/>
        <dbReference type="ChEBI" id="CHEBI:15377"/>
        <dbReference type="ChEBI" id="CHEBI:16044"/>
        <dbReference type="ChEBI" id="CHEBI:29950"/>
        <dbReference type="ChEBI" id="CHEBI:45764"/>
        <dbReference type="ChEBI" id="CHEBI:50058"/>
        <dbReference type="EC" id="1.8.4.12"/>
    </reaction>
</comment>
<evidence type="ECO:0000256" key="16">
    <source>
        <dbReference type="ARBA" id="ARBA00048488"/>
    </source>
</evidence>
<comment type="subcellular location">
    <subcellularLocation>
        <location evidence="3">Cytoplasm</location>
        <location evidence="3">Cytoskeleton</location>
    </subcellularLocation>
    <subcellularLocation>
        <location evidence="2">Nucleus</location>
    </subcellularLocation>
</comment>
<evidence type="ECO:0000256" key="8">
    <source>
        <dbReference type="ARBA" id="ARBA00022723"/>
    </source>
</evidence>
<evidence type="ECO:0000313" key="19">
    <source>
        <dbReference type="Proteomes" id="UP000288716"/>
    </source>
</evidence>
<keyword evidence="12" id="KW-0560">Oxidoreductase</keyword>
<dbReference type="Gene3D" id="2.170.150.20">
    <property type="entry name" value="Peptide methionine sulfoxide reductase"/>
    <property type="match status" value="1"/>
</dbReference>
<dbReference type="Proteomes" id="UP000288716">
    <property type="component" value="Unassembled WGS sequence"/>
</dbReference>
<protein>
    <recommendedName>
        <fullName evidence="5">peptide-methionine (R)-S-oxide reductase</fullName>
        <ecNumber evidence="5">1.8.4.12</ecNumber>
    </recommendedName>
</protein>
<evidence type="ECO:0000256" key="1">
    <source>
        <dbReference type="ARBA" id="ARBA00001947"/>
    </source>
</evidence>
<name>A0A443S7I7_9ACAR</name>
<comment type="function">
    <text evidence="15">Methionine-sulfoxide reductase that specifically reduces methionine (R)-sulfoxide back to methionine. While in many cases, methionine oxidation is the result of random oxidation following oxidative stress, methionine oxidation is also a post-translational modification that takes place on specific residue. Acts as a regulator of actin assembly by reducing methionine (R)-sulfoxide mediated by MICALs (MICAL1, MICAL2 or MICAL3) on actin, thereby promoting filament repolymerization. Plays a role in innate immunity by reducing oxidized actin, leading to actin repolymerization in macrophages.</text>
</comment>
<dbReference type="InterPro" id="IPR002579">
    <property type="entry name" value="Met_Sox_Rdtase_MsrB_dom"/>
</dbReference>
<evidence type="ECO:0000256" key="15">
    <source>
        <dbReference type="ARBA" id="ARBA00046083"/>
    </source>
</evidence>
<evidence type="ECO:0000256" key="10">
    <source>
        <dbReference type="ARBA" id="ARBA00022859"/>
    </source>
</evidence>
<gene>
    <name evidence="18" type="ORF">B4U80_00421</name>
</gene>
<evidence type="ECO:0000256" key="9">
    <source>
        <dbReference type="ARBA" id="ARBA00022833"/>
    </source>
</evidence>
<organism evidence="18 19">
    <name type="scientific">Leptotrombidium deliense</name>
    <dbReference type="NCBI Taxonomy" id="299467"/>
    <lineage>
        <taxon>Eukaryota</taxon>
        <taxon>Metazoa</taxon>
        <taxon>Ecdysozoa</taxon>
        <taxon>Arthropoda</taxon>
        <taxon>Chelicerata</taxon>
        <taxon>Arachnida</taxon>
        <taxon>Acari</taxon>
        <taxon>Acariformes</taxon>
        <taxon>Trombidiformes</taxon>
        <taxon>Prostigmata</taxon>
        <taxon>Anystina</taxon>
        <taxon>Parasitengona</taxon>
        <taxon>Trombiculoidea</taxon>
        <taxon>Trombiculidae</taxon>
        <taxon>Leptotrombidium</taxon>
    </lineage>
</organism>
<keyword evidence="14" id="KW-0539">Nucleus</keyword>
<keyword evidence="11" id="KW-0712">Selenocysteine</keyword>
<keyword evidence="13" id="KW-0206">Cytoskeleton</keyword>
<comment type="cofactor">
    <cofactor evidence="1">
        <name>Zn(2+)</name>
        <dbReference type="ChEBI" id="CHEBI:29105"/>
    </cofactor>
</comment>
<evidence type="ECO:0000259" key="17">
    <source>
        <dbReference type="PROSITE" id="PS51790"/>
    </source>
</evidence>
<feature type="domain" description="MsrB" evidence="17">
    <location>
        <begin position="1"/>
        <end position="92"/>
    </location>
</feature>
<dbReference type="SUPFAM" id="SSF51316">
    <property type="entry name" value="Mss4-like"/>
    <property type="match status" value="1"/>
</dbReference>
<evidence type="ECO:0000256" key="7">
    <source>
        <dbReference type="ARBA" id="ARBA00022588"/>
    </source>
</evidence>
<dbReference type="PROSITE" id="PS51790">
    <property type="entry name" value="MSRB"/>
    <property type="match status" value="1"/>
</dbReference>
<dbReference type="OrthoDB" id="44061at2759"/>
<dbReference type="EMBL" id="NCKV01006542">
    <property type="protein sequence ID" value="RWS23385.1"/>
    <property type="molecule type" value="Genomic_DNA"/>
</dbReference>
<evidence type="ECO:0000256" key="11">
    <source>
        <dbReference type="ARBA" id="ARBA00022933"/>
    </source>
</evidence>
<evidence type="ECO:0000256" key="5">
    <source>
        <dbReference type="ARBA" id="ARBA00012499"/>
    </source>
</evidence>
<dbReference type="STRING" id="299467.A0A443S7I7"/>
<accession>A0A443S7I7</accession>
<dbReference type="InterPro" id="IPR011057">
    <property type="entry name" value="Mss4-like_sf"/>
</dbReference>
<keyword evidence="9" id="KW-0862">Zinc</keyword>
<dbReference type="InterPro" id="IPR052150">
    <property type="entry name" value="MsrB_Met_sulfoxide_reductase"/>
</dbReference>
<evidence type="ECO:0000256" key="2">
    <source>
        <dbReference type="ARBA" id="ARBA00004123"/>
    </source>
</evidence>
<dbReference type="AlphaFoldDB" id="A0A443S7I7"/>
<comment type="similarity">
    <text evidence="4">Belongs to the MsrB Met sulfoxide reductase family.</text>
</comment>
<dbReference type="GO" id="GO:0005634">
    <property type="term" value="C:nucleus"/>
    <property type="evidence" value="ECO:0007669"/>
    <property type="project" value="UniProtKB-SubCell"/>
</dbReference>
<evidence type="ECO:0000256" key="14">
    <source>
        <dbReference type="ARBA" id="ARBA00023242"/>
    </source>
</evidence>
<comment type="caution">
    <text evidence="18">The sequence shown here is derived from an EMBL/GenBank/DDBJ whole genome shotgun (WGS) entry which is preliminary data.</text>
</comment>
<sequence>MSYCSFGGEKYRNHFHPGIYVCSNCKHELFTSVSKFEHSSPWPSFSSTIWPNSVRKEKEPLSRTALKVYCGKCGSSLGHDFQGEGPNQGSRF</sequence>
<evidence type="ECO:0000256" key="4">
    <source>
        <dbReference type="ARBA" id="ARBA00007174"/>
    </source>
</evidence>
<evidence type="ECO:0000313" key="18">
    <source>
        <dbReference type="EMBL" id="RWS23385.1"/>
    </source>
</evidence>
<evidence type="ECO:0000256" key="6">
    <source>
        <dbReference type="ARBA" id="ARBA00022490"/>
    </source>
</evidence>
<dbReference type="VEuPathDB" id="VectorBase:LDEU008655"/>
<dbReference type="GO" id="GO:0033743">
    <property type="term" value="F:peptide-methionine (R)-S-oxide reductase activity"/>
    <property type="evidence" value="ECO:0007669"/>
    <property type="project" value="UniProtKB-EC"/>
</dbReference>
<dbReference type="GO" id="GO:0030091">
    <property type="term" value="P:protein repair"/>
    <property type="evidence" value="ECO:0007669"/>
    <property type="project" value="TreeGrafter"/>
</dbReference>
<evidence type="ECO:0000256" key="13">
    <source>
        <dbReference type="ARBA" id="ARBA00023212"/>
    </source>
</evidence>
<keyword evidence="10" id="KW-0391">Immunity</keyword>
<reference evidence="18 19" key="1">
    <citation type="journal article" date="2018" name="Gigascience">
        <title>Genomes of trombidid mites reveal novel predicted allergens and laterally-transferred genes associated with secondary metabolism.</title>
        <authorList>
            <person name="Dong X."/>
            <person name="Chaisiri K."/>
            <person name="Xia D."/>
            <person name="Armstrong S.D."/>
            <person name="Fang Y."/>
            <person name="Donnelly M.J."/>
            <person name="Kadowaki T."/>
            <person name="McGarry J.W."/>
            <person name="Darby A.C."/>
            <person name="Makepeace B.L."/>
        </authorList>
    </citation>
    <scope>NUCLEOTIDE SEQUENCE [LARGE SCALE GENOMIC DNA]</scope>
    <source>
        <strain evidence="18">UoL-UT</strain>
    </source>
</reference>
<dbReference type="GO" id="GO:0046872">
    <property type="term" value="F:metal ion binding"/>
    <property type="evidence" value="ECO:0007669"/>
    <property type="project" value="UniProtKB-KW"/>
</dbReference>
<dbReference type="GO" id="GO:0005856">
    <property type="term" value="C:cytoskeleton"/>
    <property type="evidence" value="ECO:0007669"/>
    <property type="project" value="UniProtKB-SubCell"/>
</dbReference>
<keyword evidence="19" id="KW-1185">Reference proteome</keyword>
<proteinExistence type="inferred from homology"/>
<dbReference type="PANTHER" id="PTHR46755">
    <property type="entry name" value="METHIONINE-R-SULFOXIDE REDUCTASE B1"/>
    <property type="match status" value="1"/>
</dbReference>
<dbReference type="EC" id="1.8.4.12" evidence="5"/>
<dbReference type="PANTHER" id="PTHR46755:SF5">
    <property type="entry name" value="METHIONINE-R-SULFOXIDE REDUCTASE B1"/>
    <property type="match status" value="1"/>
</dbReference>
<keyword evidence="8" id="KW-0479">Metal-binding</keyword>
<dbReference type="GO" id="GO:0045087">
    <property type="term" value="P:innate immune response"/>
    <property type="evidence" value="ECO:0007669"/>
    <property type="project" value="UniProtKB-KW"/>
</dbReference>
<dbReference type="Pfam" id="PF01641">
    <property type="entry name" value="SelR"/>
    <property type="match status" value="1"/>
</dbReference>